<feature type="coiled-coil region" evidence="1">
    <location>
        <begin position="65"/>
        <end position="126"/>
    </location>
</feature>
<name>A0A2D0A610_9FLAO</name>
<dbReference type="Proteomes" id="UP000197587">
    <property type="component" value="Unassembled WGS sequence"/>
</dbReference>
<proteinExistence type="predicted"/>
<reference evidence="3 4" key="1">
    <citation type="submission" date="2017-05" db="EMBL/GenBank/DDBJ databases">
        <title>Genome of Chryseobacterium haifense.</title>
        <authorList>
            <person name="Newman J.D."/>
        </authorList>
    </citation>
    <scope>NUCLEOTIDE SEQUENCE [LARGE SCALE GENOMIC DNA]</scope>
    <source>
        <strain evidence="3 4">DSM 19056</strain>
    </source>
</reference>
<keyword evidence="4" id="KW-1185">Reference proteome</keyword>
<evidence type="ECO:0000259" key="2">
    <source>
        <dbReference type="Pfam" id="PF13392"/>
    </source>
</evidence>
<feature type="domain" description="HNH nuclease" evidence="2">
    <location>
        <begin position="139"/>
        <end position="181"/>
    </location>
</feature>
<dbReference type="Gene3D" id="3.90.75.20">
    <property type="match status" value="1"/>
</dbReference>
<dbReference type="Pfam" id="PF13392">
    <property type="entry name" value="HNH_3"/>
    <property type="match status" value="1"/>
</dbReference>
<keyword evidence="3" id="KW-0540">Nuclease</keyword>
<dbReference type="InterPro" id="IPR044925">
    <property type="entry name" value="His-Me_finger_sf"/>
</dbReference>
<dbReference type="RefSeq" id="WP_051872551.1">
    <property type="nucleotide sequence ID" value="NZ_JASZ02000022.1"/>
</dbReference>
<dbReference type="SUPFAM" id="SSF54060">
    <property type="entry name" value="His-Me finger endonucleases"/>
    <property type="match status" value="1"/>
</dbReference>
<dbReference type="EMBL" id="JASZ02000022">
    <property type="protein sequence ID" value="OWK97696.1"/>
    <property type="molecule type" value="Genomic_DNA"/>
</dbReference>
<keyword evidence="3" id="KW-0378">Hydrolase</keyword>
<dbReference type="GO" id="GO:0004519">
    <property type="term" value="F:endonuclease activity"/>
    <property type="evidence" value="ECO:0007669"/>
    <property type="project" value="UniProtKB-KW"/>
</dbReference>
<gene>
    <name evidence="3" type="ORF">AP75_09870</name>
</gene>
<dbReference type="InterPro" id="IPR003615">
    <property type="entry name" value="HNH_nuc"/>
</dbReference>
<dbReference type="AlphaFoldDB" id="A0A2D0A610"/>
<sequence length="270" mass="31406">MIKKNEEIWKEYPLNLGFATDFRIEFSNLGRMKTFSRLAPKGNIISGSLQGGFPIFRTTFTDELKPKDAEKLQELDKEIAELNAEIKNFGLKSPIENKSENLRDKLDDLKKRRAELVKTRSKLNKKFRKKVSKYVAILVHKAIAELFIGKPLDESRKFVIHHDFDKLNNNVENLGWANQEELTERQMKHPKVILNQFKKQFEDKKPNVRSSKLSENDVLFIKSKLGKKGVTMKKLAHQFGVSEMQIHRIKTGENWSHVKTVSELKAEMQK</sequence>
<evidence type="ECO:0000313" key="3">
    <source>
        <dbReference type="EMBL" id="OWK97696.1"/>
    </source>
</evidence>
<evidence type="ECO:0000313" key="4">
    <source>
        <dbReference type="Proteomes" id="UP000197587"/>
    </source>
</evidence>
<keyword evidence="1" id="KW-0175">Coiled coil</keyword>
<evidence type="ECO:0000256" key="1">
    <source>
        <dbReference type="SAM" id="Coils"/>
    </source>
</evidence>
<keyword evidence="3" id="KW-0255">Endonuclease</keyword>
<comment type="caution">
    <text evidence="3">The sequence shown here is derived from an EMBL/GenBank/DDBJ whole genome shotgun (WGS) entry which is preliminary data.</text>
</comment>
<accession>A0A2D0A610</accession>
<organism evidence="3 4">
    <name type="scientific">Kaistella haifensis DSM 19056</name>
    <dbReference type="NCBI Taxonomy" id="1450526"/>
    <lineage>
        <taxon>Bacteria</taxon>
        <taxon>Pseudomonadati</taxon>
        <taxon>Bacteroidota</taxon>
        <taxon>Flavobacteriia</taxon>
        <taxon>Flavobacteriales</taxon>
        <taxon>Weeksellaceae</taxon>
        <taxon>Chryseobacterium group</taxon>
        <taxon>Kaistella</taxon>
    </lineage>
</organism>
<protein>
    <submittedName>
        <fullName evidence="3">HNH endonuclease</fullName>
    </submittedName>
</protein>